<name>A0A180G4W4_PUCT1</name>
<dbReference type="VEuPathDB" id="FungiDB:PTTG_29346"/>
<reference evidence="2" key="4">
    <citation type="submission" date="2025-05" db="UniProtKB">
        <authorList>
            <consortium name="EnsemblFungi"/>
        </authorList>
    </citation>
    <scope>IDENTIFICATION</scope>
    <source>
        <strain evidence="2">isolate 1-1 / race 1 (BBBD)</strain>
    </source>
</reference>
<evidence type="ECO:0000313" key="3">
    <source>
        <dbReference type="Proteomes" id="UP000005240"/>
    </source>
</evidence>
<evidence type="ECO:0000313" key="2">
    <source>
        <dbReference type="EnsemblFungi" id="PTTG_29346-t43_1-p1"/>
    </source>
</evidence>
<accession>A0A180G4W4</accession>
<protein>
    <submittedName>
        <fullName evidence="1 2">Uncharacterized protein</fullName>
    </submittedName>
</protein>
<dbReference type="OrthoDB" id="2895259at2759"/>
<dbReference type="EnsemblFungi" id="PTTG_29346-t43_1">
    <property type="protein sequence ID" value="PTTG_29346-t43_1-p1"/>
    <property type="gene ID" value="PTTG_29346"/>
</dbReference>
<reference evidence="2 3" key="3">
    <citation type="journal article" date="2017" name="G3 (Bethesda)">
        <title>Comparative analysis highlights variable genome content of wheat rusts and divergence of the mating loci.</title>
        <authorList>
            <person name="Cuomo C.A."/>
            <person name="Bakkeren G."/>
            <person name="Khalil H.B."/>
            <person name="Panwar V."/>
            <person name="Joly D."/>
            <person name="Linning R."/>
            <person name="Sakthikumar S."/>
            <person name="Song X."/>
            <person name="Adiconis X."/>
            <person name="Fan L."/>
            <person name="Goldberg J.M."/>
            <person name="Levin J.Z."/>
            <person name="Young S."/>
            <person name="Zeng Q."/>
            <person name="Anikster Y."/>
            <person name="Bruce M."/>
            <person name="Wang M."/>
            <person name="Yin C."/>
            <person name="McCallum B."/>
            <person name="Szabo L.J."/>
            <person name="Hulbert S."/>
            <person name="Chen X."/>
            <person name="Fellers J.P."/>
        </authorList>
    </citation>
    <scope>NUCLEOTIDE SEQUENCE</scope>
    <source>
        <strain evidence="2">isolate 1-1 / race 1 (BBBD)</strain>
        <strain evidence="3">Isolate 1-1 / race 1 (BBBD)</strain>
    </source>
</reference>
<evidence type="ECO:0000313" key="1">
    <source>
        <dbReference type="EMBL" id="OAV87640.1"/>
    </source>
</evidence>
<reference evidence="1" key="1">
    <citation type="submission" date="2009-11" db="EMBL/GenBank/DDBJ databases">
        <authorList>
            <consortium name="The Broad Institute Genome Sequencing Platform"/>
            <person name="Ward D."/>
            <person name="Feldgarden M."/>
            <person name="Earl A."/>
            <person name="Young S.K."/>
            <person name="Zeng Q."/>
            <person name="Koehrsen M."/>
            <person name="Alvarado L."/>
            <person name="Berlin A."/>
            <person name="Bochicchio J."/>
            <person name="Borenstein D."/>
            <person name="Chapman S.B."/>
            <person name="Chen Z."/>
            <person name="Engels R."/>
            <person name="Freedman E."/>
            <person name="Gellesch M."/>
            <person name="Goldberg J."/>
            <person name="Griggs A."/>
            <person name="Gujja S."/>
            <person name="Heilman E."/>
            <person name="Heiman D."/>
            <person name="Hepburn T."/>
            <person name="Howarth C."/>
            <person name="Jen D."/>
            <person name="Larson L."/>
            <person name="Lewis B."/>
            <person name="Mehta T."/>
            <person name="Park D."/>
            <person name="Pearson M."/>
            <person name="Roberts A."/>
            <person name="Saif S."/>
            <person name="Shea T."/>
            <person name="Shenoy N."/>
            <person name="Sisk P."/>
            <person name="Stolte C."/>
            <person name="Sykes S."/>
            <person name="Thomson T."/>
            <person name="Walk T."/>
            <person name="White J."/>
            <person name="Yandava C."/>
            <person name="Izard J."/>
            <person name="Baranova O.V."/>
            <person name="Blanton J.M."/>
            <person name="Tanner A.C."/>
            <person name="Dewhirst F.E."/>
            <person name="Haas B."/>
            <person name="Nusbaum C."/>
            <person name="Birren B."/>
        </authorList>
    </citation>
    <scope>NUCLEOTIDE SEQUENCE [LARGE SCALE GENOMIC DNA]</scope>
    <source>
        <strain evidence="1">1-1 BBBD Race 1</strain>
    </source>
</reference>
<proteinExistence type="predicted"/>
<dbReference type="EMBL" id="ADAS02000326">
    <property type="protein sequence ID" value="OAV87640.1"/>
    <property type="molecule type" value="Genomic_DNA"/>
</dbReference>
<organism evidence="1">
    <name type="scientific">Puccinia triticina (isolate 1-1 / race 1 (BBBD))</name>
    <name type="common">Brown leaf rust fungus</name>
    <dbReference type="NCBI Taxonomy" id="630390"/>
    <lineage>
        <taxon>Eukaryota</taxon>
        <taxon>Fungi</taxon>
        <taxon>Dikarya</taxon>
        <taxon>Basidiomycota</taxon>
        <taxon>Pucciniomycotina</taxon>
        <taxon>Pucciniomycetes</taxon>
        <taxon>Pucciniales</taxon>
        <taxon>Pucciniaceae</taxon>
        <taxon>Puccinia</taxon>
    </lineage>
</organism>
<gene>
    <name evidence="1" type="ORF">PTTG_29346</name>
</gene>
<sequence length="70" mass="7639">MAHIVSHTTFTTVNKVASLALELDTAMSGAETGVAPTKKKIKPNTMDLLALNSQLSNSKRTWMMREGLCF</sequence>
<keyword evidence="3" id="KW-1185">Reference proteome</keyword>
<dbReference type="AlphaFoldDB" id="A0A180G4W4"/>
<dbReference type="Proteomes" id="UP000005240">
    <property type="component" value="Unassembled WGS sequence"/>
</dbReference>
<reference evidence="1" key="2">
    <citation type="submission" date="2016-05" db="EMBL/GenBank/DDBJ databases">
        <title>Comparative analysis highlights variable genome content of wheat rusts and divergence of the mating loci.</title>
        <authorList>
            <person name="Cuomo C.A."/>
            <person name="Bakkeren G."/>
            <person name="Szabo L."/>
            <person name="Khalil H."/>
            <person name="Joly D."/>
            <person name="Goldberg J."/>
            <person name="Young S."/>
            <person name="Zeng Q."/>
            <person name="Fellers J."/>
        </authorList>
    </citation>
    <scope>NUCLEOTIDE SEQUENCE [LARGE SCALE GENOMIC DNA]</scope>
    <source>
        <strain evidence="1">1-1 BBBD Race 1</strain>
    </source>
</reference>